<sequence length="36" mass="3978">MNFDGAMWSGRTHVNGDPTNVGVAFWVLALMPDKEL</sequence>
<accession>M5F1G7</accession>
<proteinExistence type="predicted"/>
<gene>
    <name evidence="1" type="ORF">MESS2_1630013</name>
</gene>
<comment type="caution">
    <text evidence="1">The sequence shown here is derived from an EMBL/GenBank/DDBJ whole genome shotgun (WGS) entry which is preliminary data.</text>
</comment>
<reference evidence="1 2" key="1">
    <citation type="submission" date="2013-02" db="EMBL/GenBank/DDBJ databases">
        <authorList>
            <person name="Genoscope - CEA"/>
        </authorList>
    </citation>
    <scope>NUCLEOTIDE SEQUENCE [LARGE SCALE GENOMIC DNA]</scope>
    <source>
        <strain evidence="1 2">STM 2683</strain>
    </source>
</reference>
<dbReference type="AlphaFoldDB" id="M5F1G7"/>
<organism evidence="1 2">
    <name type="scientific">Mesorhizobium metallidurans STM 2683</name>
    <dbReference type="NCBI Taxonomy" id="1297569"/>
    <lineage>
        <taxon>Bacteria</taxon>
        <taxon>Pseudomonadati</taxon>
        <taxon>Pseudomonadota</taxon>
        <taxon>Alphaproteobacteria</taxon>
        <taxon>Hyphomicrobiales</taxon>
        <taxon>Phyllobacteriaceae</taxon>
        <taxon>Mesorhizobium</taxon>
    </lineage>
</organism>
<evidence type="ECO:0000313" key="2">
    <source>
        <dbReference type="Proteomes" id="UP000012062"/>
    </source>
</evidence>
<dbReference type="STRING" id="1297569.MESS2_1630013"/>
<protein>
    <submittedName>
        <fullName evidence="1">Uncharacterized protein</fullName>
    </submittedName>
</protein>
<name>M5F1G7_9HYPH</name>
<keyword evidence="2" id="KW-1185">Reference proteome</keyword>
<dbReference type="EMBL" id="CAUM01000072">
    <property type="protein sequence ID" value="CCV05656.1"/>
    <property type="molecule type" value="Genomic_DNA"/>
</dbReference>
<dbReference type="Proteomes" id="UP000012062">
    <property type="component" value="Unassembled WGS sequence"/>
</dbReference>
<evidence type="ECO:0000313" key="1">
    <source>
        <dbReference type="EMBL" id="CCV05656.1"/>
    </source>
</evidence>